<evidence type="ECO:0000313" key="2">
    <source>
        <dbReference type="EMBL" id="KAF4444740.1"/>
    </source>
</evidence>
<dbReference type="OrthoDB" id="5102667at2759"/>
<dbReference type="Proteomes" id="UP000536711">
    <property type="component" value="Unassembled WGS sequence"/>
</dbReference>
<name>A0A8H4K6R3_9HYPO</name>
<evidence type="ECO:0000313" key="3">
    <source>
        <dbReference type="Proteomes" id="UP000536711"/>
    </source>
</evidence>
<feature type="compositionally biased region" description="Low complexity" evidence="1">
    <location>
        <begin position="1"/>
        <end position="11"/>
    </location>
</feature>
<feature type="region of interest" description="Disordered" evidence="1">
    <location>
        <begin position="1"/>
        <end position="32"/>
    </location>
</feature>
<keyword evidence="3" id="KW-1185">Reference proteome</keyword>
<gene>
    <name evidence="2" type="ORF">FACUT_395</name>
</gene>
<feature type="compositionally biased region" description="Polar residues" evidence="1">
    <location>
        <begin position="115"/>
        <end position="126"/>
    </location>
</feature>
<comment type="caution">
    <text evidence="2">The sequence shown here is derived from an EMBL/GenBank/DDBJ whole genome shotgun (WGS) entry which is preliminary data.</text>
</comment>
<dbReference type="AlphaFoldDB" id="A0A8H4K6R3"/>
<sequence>MAPSSRSSSETSDYDPFEEHTGNIEAKPGQSAQNAIGAAENAFHLATLVQKFIDAGNDPELCQQARSVLTTMGGCEGLCISIDTIKAEHAPEPGPYHPGRVIWEAHHSLESTRNAAKSVDHNTNPIDHTKPRSARKRPATEVAGYDSDEDILALFDSPPRG</sequence>
<proteinExistence type="predicted"/>
<reference evidence="2 3" key="1">
    <citation type="submission" date="2020-01" db="EMBL/GenBank/DDBJ databases">
        <title>Identification and distribution of gene clusters putatively required for synthesis of sphingolipid metabolism inhibitors in phylogenetically diverse species of the filamentous fungus Fusarium.</title>
        <authorList>
            <person name="Kim H.-S."/>
            <person name="Busman M."/>
            <person name="Brown D.W."/>
            <person name="Divon H."/>
            <person name="Uhlig S."/>
            <person name="Proctor R.H."/>
        </authorList>
    </citation>
    <scope>NUCLEOTIDE SEQUENCE [LARGE SCALE GENOMIC DNA]</scope>
    <source>
        <strain evidence="2 3">NRRL 13308</strain>
    </source>
</reference>
<feature type="region of interest" description="Disordered" evidence="1">
    <location>
        <begin position="115"/>
        <end position="161"/>
    </location>
</feature>
<accession>A0A8H4K6R3</accession>
<organism evidence="2 3">
    <name type="scientific">Fusarium acutatum</name>
    <dbReference type="NCBI Taxonomy" id="78861"/>
    <lineage>
        <taxon>Eukaryota</taxon>
        <taxon>Fungi</taxon>
        <taxon>Dikarya</taxon>
        <taxon>Ascomycota</taxon>
        <taxon>Pezizomycotina</taxon>
        <taxon>Sordariomycetes</taxon>
        <taxon>Hypocreomycetidae</taxon>
        <taxon>Hypocreales</taxon>
        <taxon>Nectriaceae</taxon>
        <taxon>Fusarium</taxon>
        <taxon>Fusarium fujikuroi species complex</taxon>
    </lineage>
</organism>
<protein>
    <submittedName>
        <fullName evidence="2">Uncharacterized protein</fullName>
    </submittedName>
</protein>
<evidence type="ECO:0000256" key="1">
    <source>
        <dbReference type="SAM" id="MobiDB-lite"/>
    </source>
</evidence>
<dbReference type="EMBL" id="JAADJF010000010">
    <property type="protein sequence ID" value="KAF4444740.1"/>
    <property type="molecule type" value="Genomic_DNA"/>
</dbReference>